<name>A0AA38JXG5_9AGAR</name>
<evidence type="ECO:0008006" key="5">
    <source>
        <dbReference type="Google" id="ProtNLM"/>
    </source>
</evidence>
<protein>
    <recommendedName>
        <fullName evidence="5">Peptidase S9 prolyl oligopeptidase catalytic domain-containing protein</fullName>
    </recommendedName>
</protein>
<dbReference type="InterPro" id="IPR029058">
    <property type="entry name" value="AB_hydrolase_fold"/>
</dbReference>
<dbReference type="SUPFAM" id="SSF53474">
    <property type="entry name" value="alpha/beta-Hydrolases"/>
    <property type="match status" value="1"/>
</dbReference>
<feature type="signal peptide" evidence="2">
    <location>
        <begin position="1"/>
        <end position="16"/>
    </location>
</feature>
<gene>
    <name evidence="3" type="ORF">DFJ43DRAFT_1143089</name>
</gene>
<evidence type="ECO:0000313" key="3">
    <source>
        <dbReference type="EMBL" id="KAJ3737406.1"/>
    </source>
</evidence>
<dbReference type="InterPro" id="IPR050955">
    <property type="entry name" value="Plant_Biomass_Hydrol_Est"/>
</dbReference>
<sequence length="998" mass="109597">MLPSLFIATLLLPSLAYHAQMPLSQPHWTVILSREWDVLGPFPVHAREQNFLEPSFPIDVKTRVDLDATYPSAHADGGRVSWSKAQADKDSGILEVSFPDSVRWKALRDTEGWAALQHHSVLKTSLTVYPASGIPPPYLRIQLDGGSYFTIIAPNSTTKTPRWYSGNIYQMERALPRVVELPEAPFFDKPTTYDIFVSGDYEIRLFGDPRVQRDSEVPAQTIKLKVNFDNVDSEQVVWEATKDVIPDVVSGWTFGDAIGIGLRAREGWWSVHDAQIAHHLKEHLLLKLAPTKFRLAPTQARILPLTIIQHNDLPHTLTSINVTLVLRRDDPGVNVQHRSANTMTLEISLPVTHLPMWDGPGINSSSSNPVIKGSYFFGVQDSIPTNFLVIPPKLPGVGRTPILALHGAGVDIFTPAPLGSLWSQALPRQDRSWVMIPSGRTSWGLDWHGPSSEDAWMVLDAVSDILRHSKSGVWGENKWGIPSTTPSSKSQAIVMGHSNGGQGAWYISERFPDRVLGVIPASAYIKSQSYVPWTMSHSAHFADPFLEAILQTSLTPDDNDLFVGNLHGKDVLAIHGGNDENVPVWHSRELVGVFRNLLNGIDSNISRIEFLEFLDQPHWFPSVLNNEQVQSFIDKLLDRGELDTQPTTDPEAFTLTVAIPAESGSMRGWHVEKLLIPGRLGRVHVCVTQSESLAVRVDIKTTNILEFSVDPNLFGVLKQNSELWIDGGRMKLDANISQDLESMFILSLCSPCFSLSSDRRPQLNSDSHNTLQLSGRMQTILSSPTLANSSELMGPAPLVLVVPDPALHSESAPAGTLSHAMSVALRLSHDLLLYHQLDSEVIFDSEVNSALSKTGSMSALGKGNVVVVGNEAATGLQMALKSGDADFSGHNFIDRNAILAKVSVGPEGPDLQPGQGILFLHPHPTKSFAKMVLLQSTDTSGLGLERAARLFPIRTGVPVPDWIIIGADNGRGEGNIVATGIWDSEWNWNRAMSWSSTA</sequence>
<keyword evidence="4" id="KW-1185">Reference proteome</keyword>
<dbReference type="EMBL" id="JANVFO010000002">
    <property type="protein sequence ID" value="KAJ3737406.1"/>
    <property type="molecule type" value="Genomic_DNA"/>
</dbReference>
<accession>A0AA38JXG5</accession>
<proteinExistence type="predicted"/>
<dbReference type="PANTHER" id="PTHR43037:SF4">
    <property type="entry name" value="PEPTIDASE S9 PROLYL OLIGOPEPTIDASE CATALYTIC DOMAIN-CONTAINING PROTEIN"/>
    <property type="match status" value="1"/>
</dbReference>
<reference evidence="3" key="2">
    <citation type="journal article" date="2023" name="Proc. Natl. Acad. Sci. U.S.A.">
        <title>A global phylogenomic analysis of the shiitake genus Lentinula.</title>
        <authorList>
            <person name="Sierra-Patev S."/>
            <person name="Min B."/>
            <person name="Naranjo-Ortiz M."/>
            <person name="Looney B."/>
            <person name="Konkel Z."/>
            <person name="Slot J.C."/>
            <person name="Sakamoto Y."/>
            <person name="Steenwyk J.L."/>
            <person name="Rokas A."/>
            <person name="Carro J."/>
            <person name="Camarero S."/>
            <person name="Ferreira P."/>
            <person name="Molpeceres G."/>
            <person name="Ruiz-Duenas F.J."/>
            <person name="Serrano A."/>
            <person name="Henrissat B."/>
            <person name="Drula E."/>
            <person name="Hughes K.W."/>
            <person name="Mata J.L."/>
            <person name="Ishikawa N.K."/>
            <person name="Vargas-Isla R."/>
            <person name="Ushijima S."/>
            <person name="Smith C.A."/>
            <person name="Donoghue J."/>
            <person name="Ahrendt S."/>
            <person name="Andreopoulos W."/>
            <person name="He G."/>
            <person name="LaButti K."/>
            <person name="Lipzen A."/>
            <person name="Ng V."/>
            <person name="Riley R."/>
            <person name="Sandor L."/>
            <person name="Barry K."/>
            <person name="Martinez A.T."/>
            <person name="Xiao Y."/>
            <person name="Gibbons J.G."/>
            <person name="Terashima K."/>
            <person name="Grigoriev I.V."/>
            <person name="Hibbett D."/>
        </authorList>
    </citation>
    <scope>NUCLEOTIDE SEQUENCE</scope>
    <source>
        <strain evidence="3">ET3784</strain>
    </source>
</reference>
<dbReference type="PANTHER" id="PTHR43037">
    <property type="entry name" value="UNNAMED PRODUCT-RELATED"/>
    <property type="match status" value="1"/>
</dbReference>
<feature type="chain" id="PRO_5041373675" description="Peptidase S9 prolyl oligopeptidase catalytic domain-containing protein" evidence="2">
    <location>
        <begin position="17"/>
        <end position="998"/>
    </location>
</feature>
<organism evidence="3 4">
    <name type="scientific">Lentinula guzmanii</name>
    <dbReference type="NCBI Taxonomy" id="2804957"/>
    <lineage>
        <taxon>Eukaryota</taxon>
        <taxon>Fungi</taxon>
        <taxon>Dikarya</taxon>
        <taxon>Basidiomycota</taxon>
        <taxon>Agaricomycotina</taxon>
        <taxon>Agaricomycetes</taxon>
        <taxon>Agaricomycetidae</taxon>
        <taxon>Agaricales</taxon>
        <taxon>Marasmiineae</taxon>
        <taxon>Omphalotaceae</taxon>
        <taxon>Lentinula</taxon>
    </lineage>
</organism>
<comment type="caution">
    <text evidence="3">The sequence shown here is derived from an EMBL/GenBank/DDBJ whole genome shotgun (WGS) entry which is preliminary data.</text>
</comment>
<evidence type="ECO:0000256" key="1">
    <source>
        <dbReference type="ARBA" id="ARBA00022729"/>
    </source>
</evidence>
<evidence type="ECO:0000256" key="2">
    <source>
        <dbReference type="SAM" id="SignalP"/>
    </source>
</evidence>
<evidence type="ECO:0000313" key="4">
    <source>
        <dbReference type="Proteomes" id="UP001176059"/>
    </source>
</evidence>
<dbReference type="Proteomes" id="UP001176059">
    <property type="component" value="Unassembled WGS sequence"/>
</dbReference>
<dbReference type="Gene3D" id="3.40.50.1820">
    <property type="entry name" value="alpha/beta hydrolase"/>
    <property type="match status" value="1"/>
</dbReference>
<keyword evidence="1 2" id="KW-0732">Signal</keyword>
<reference evidence="3" key="1">
    <citation type="submission" date="2022-08" db="EMBL/GenBank/DDBJ databases">
        <authorList>
            <consortium name="DOE Joint Genome Institute"/>
            <person name="Min B."/>
            <person name="Sierra-Patev S."/>
            <person name="Naranjo-Ortiz M."/>
            <person name="Looney B."/>
            <person name="Konkel Z."/>
            <person name="Slot J.C."/>
            <person name="Sakamoto Y."/>
            <person name="Steenwyk J.L."/>
            <person name="Rokas A."/>
            <person name="Carro J."/>
            <person name="Camarero S."/>
            <person name="Ferreira P."/>
            <person name="Molpeceres G."/>
            <person name="Ruiz-duenas F.J."/>
            <person name="Serrano A."/>
            <person name="Henrissat B."/>
            <person name="Drula E."/>
            <person name="Hughes K.W."/>
            <person name="Mata J.L."/>
            <person name="Ishikawa N.K."/>
            <person name="Vargas-Isla R."/>
            <person name="Ushijima S."/>
            <person name="Smith C.A."/>
            <person name="Ahrendt S."/>
            <person name="Andreopoulos W."/>
            <person name="He G."/>
            <person name="LaButti K."/>
            <person name="Lipzen A."/>
            <person name="Ng V."/>
            <person name="Riley R."/>
            <person name="Sandor L."/>
            <person name="Barry K."/>
            <person name="Martinez A.T."/>
            <person name="Xiao Y."/>
            <person name="Gibbons J.G."/>
            <person name="Terashima K."/>
            <person name="Hibbett D.S."/>
            <person name="Grigoriev I.V."/>
        </authorList>
    </citation>
    <scope>NUCLEOTIDE SEQUENCE</scope>
    <source>
        <strain evidence="3">ET3784</strain>
    </source>
</reference>
<dbReference type="AlphaFoldDB" id="A0AA38JXG5"/>